<evidence type="ECO:0000313" key="3">
    <source>
        <dbReference type="EMBL" id="PMC64457.1"/>
    </source>
</evidence>
<evidence type="ECO:0008006" key="5">
    <source>
        <dbReference type="Google" id="ProtNLM"/>
    </source>
</evidence>
<proteinExistence type="predicted"/>
<sequence length="219" mass="23062">MTMTITSKKTVAAACLAAPLALSACGSGDEASNVVSEMATVTNVVTAGSEADEEKKPEEEKKPGDEQNPDEAGVANPFENGNLPTIEVKPVEGGHPASQEDINAMTETMNRIYNPADVVSWSRVIMNNSCKAVVDKTNQELAAQGTSLDQTEREMRQAVDAARLAGQPIPPVPDTSASLTDVRVNGDTASATVTVTTNGQAESGVQRFARENGQWKVCN</sequence>
<gene>
    <name evidence="3" type="ORF">CJ203_05460</name>
</gene>
<dbReference type="RefSeq" id="WP_052092471.1">
    <property type="nucleotide sequence ID" value="NZ_JBHRZL010000039.1"/>
</dbReference>
<evidence type="ECO:0000313" key="4">
    <source>
        <dbReference type="Proteomes" id="UP000235836"/>
    </source>
</evidence>
<evidence type="ECO:0000256" key="1">
    <source>
        <dbReference type="SAM" id="MobiDB-lite"/>
    </source>
</evidence>
<protein>
    <recommendedName>
        <fullName evidence="5">Secreted protein</fullName>
    </recommendedName>
</protein>
<dbReference type="Proteomes" id="UP000235836">
    <property type="component" value="Unassembled WGS sequence"/>
</dbReference>
<feature type="region of interest" description="Disordered" evidence="1">
    <location>
        <begin position="45"/>
        <end position="96"/>
    </location>
</feature>
<accession>A0A2N6T577</accession>
<organism evidence="3 4">
    <name type="scientific">Corynebacterium tuscaniense</name>
    <dbReference type="NCBI Taxonomy" id="302449"/>
    <lineage>
        <taxon>Bacteria</taxon>
        <taxon>Bacillati</taxon>
        <taxon>Actinomycetota</taxon>
        <taxon>Actinomycetes</taxon>
        <taxon>Mycobacteriales</taxon>
        <taxon>Corynebacteriaceae</taxon>
        <taxon>Corynebacterium</taxon>
    </lineage>
</organism>
<comment type="caution">
    <text evidence="3">The sequence shown here is derived from an EMBL/GenBank/DDBJ whole genome shotgun (WGS) entry which is preliminary data.</text>
</comment>
<feature type="signal peptide" evidence="2">
    <location>
        <begin position="1"/>
        <end position="24"/>
    </location>
</feature>
<name>A0A2N6T577_9CORY</name>
<feature type="compositionally biased region" description="Basic and acidic residues" evidence="1">
    <location>
        <begin position="53"/>
        <end position="65"/>
    </location>
</feature>
<reference evidence="3 4" key="1">
    <citation type="submission" date="2017-09" db="EMBL/GenBank/DDBJ databases">
        <title>Bacterial strain isolated from the female urinary microbiota.</title>
        <authorList>
            <person name="Thomas-White K."/>
            <person name="Kumar N."/>
            <person name="Forster S."/>
            <person name="Putonti C."/>
            <person name="Lawley T."/>
            <person name="Wolfe A.J."/>
        </authorList>
    </citation>
    <scope>NUCLEOTIDE SEQUENCE [LARGE SCALE GENOMIC DNA]</scope>
    <source>
        <strain evidence="3 4">UMB0792</strain>
    </source>
</reference>
<keyword evidence="2" id="KW-0732">Signal</keyword>
<dbReference type="AlphaFoldDB" id="A0A2N6T577"/>
<keyword evidence="4" id="KW-1185">Reference proteome</keyword>
<feature type="chain" id="PRO_5039366608" description="Secreted protein" evidence="2">
    <location>
        <begin position="25"/>
        <end position="219"/>
    </location>
</feature>
<dbReference type="EMBL" id="PNHG01000006">
    <property type="protein sequence ID" value="PMC64457.1"/>
    <property type="molecule type" value="Genomic_DNA"/>
</dbReference>
<evidence type="ECO:0000256" key="2">
    <source>
        <dbReference type="SAM" id="SignalP"/>
    </source>
</evidence>